<sequence length="222" mass="24600">MAELFVIRHAQASFGAADYDRLSDLGHRQSRALGLALAERGVRPDAVAVGTQRRHRETLEGILTGLGMDMTPQVHPGLNEFDFTALLNARFRDAPAPDNMHTDRKSHFRTLRDTVLAWQRGEIKDPPETWAAFTARVESARQSLLHRDARQVLAVSSGGPIGQLVAATLGTPPDRQIELQLQARNCGVTRFVYSARGAFFFHGFNETPHITAATEKELLTYS</sequence>
<evidence type="ECO:0000313" key="3">
    <source>
        <dbReference type="Proteomes" id="UP001597186"/>
    </source>
</evidence>
<dbReference type="SUPFAM" id="SSF53254">
    <property type="entry name" value="Phosphoglycerate mutase-like"/>
    <property type="match status" value="1"/>
</dbReference>
<gene>
    <name evidence="2" type="ORF">ACFTOW_06045</name>
</gene>
<dbReference type="Gene3D" id="3.40.50.1240">
    <property type="entry name" value="Phosphoglycerate mutase-like"/>
    <property type="match status" value="1"/>
</dbReference>
<dbReference type="Pfam" id="PF00300">
    <property type="entry name" value="His_Phos_1"/>
    <property type="match status" value="1"/>
</dbReference>
<protein>
    <submittedName>
        <fullName evidence="2">Histidine phosphatase family protein</fullName>
    </submittedName>
</protein>
<dbReference type="EMBL" id="JBHUDD010000042">
    <property type="protein sequence ID" value="MFD1508958.1"/>
    <property type="molecule type" value="Genomic_DNA"/>
</dbReference>
<dbReference type="PANTHER" id="PTHR20935">
    <property type="entry name" value="PHOSPHOGLYCERATE MUTASE-RELATED"/>
    <property type="match status" value="1"/>
</dbReference>
<dbReference type="InterPro" id="IPR029033">
    <property type="entry name" value="His_PPase_superfam"/>
</dbReference>
<dbReference type="RefSeq" id="WP_379914103.1">
    <property type="nucleotide sequence ID" value="NZ_JBHUDD010000042.1"/>
</dbReference>
<keyword evidence="1" id="KW-0378">Hydrolase</keyword>
<dbReference type="CDD" id="cd07040">
    <property type="entry name" value="HP"/>
    <property type="match status" value="1"/>
</dbReference>
<name>A0ABW4EFN3_9RHOB</name>
<dbReference type="SMART" id="SM00855">
    <property type="entry name" value="PGAM"/>
    <property type="match status" value="1"/>
</dbReference>
<dbReference type="InterPro" id="IPR013078">
    <property type="entry name" value="His_Pase_superF_clade-1"/>
</dbReference>
<comment type="caution">
    <text evidence="2">The sequence shown here is derived from an EMBL/GenBank/DDBJ whole genome shotgun (WGS) entry which is preliminary data.</text>
</comment>
<keyword evidence="3" id="KW-1185">Reference proteome</keyword>
<evidence type="ECO:0000313" key="2">
    <source>
        <dbReference type="EMBL" id="MFD1508958.1"/>
    </source>
</evidence>
<accession>A0ABW4EFN3</accession>
<organism evidence="2 3">
    <name type="scientific">Lacimonas salitolerans</name>
    <dbReference type="NCBI Taxonomy" id="1323750"/>
    <lineage>
        <taxon>Bacteria</taxon>
        <taxon>Pseudomonadati</taxon>
        <taxon>Pseudomonadota</taxon>
        <taxon>Alphaproteobacteria</taxon>
        <taxon>Rhodobacterales</taxon>
        <taxon>Paracoccaceae</taxon>
        <taxon>Lacimonas</taxon>
    </lineage>
</organism>
<reference evidence="3" key="1">
    <citation type="journal article" date="2019" name="Int. J. Syst. Evol. Microbiol.">
        <title>The Global Catalogue of Microorganisms (GCM) 10K type strain sequencing project: providing services to taxonomists for standard genome sequencing and annotation.</title>
        <authorList>
            <consortium name="The Broad Institute Genomics Platform"/>
            <consortium name="The Broad Institute Genome Sequencing Center for Infectious Disease"/>
            <person name="Wu L."/>
            <person name="Ma J."/>
        </authorList>
    </citation>
    <scope>NUCLEOTIDE SEQUENCE [LARGE SCALE GENOMIC DNA]</scope>
    <source>
        <strain evidence="3">CGMCC 1.12477</strain>
    </source>
</reference>
<dbReference type="PANTHER" id="PTHR20935:SF0">
    <property type="entry name" value="SERINE_THREONINE-PROTEIN PHOSPHATASE PGAM5, MITOCHONDRIAL"/>
    <property type="match status" value="1"/>
</dbReference>
<dbReference type="InterPro" id="IPR051021">
    <property type="entry name" value="Mito_Ser/Thr_phosphatase"/>
</dbReference>
<dbReference type="Proteomes" id="UP001597186">
    <property type="component" value="Unassembled WGS sequence"/>
</dbReference>
<proteinExistence type="predicted"/>
<evidence type="ECO:0000256" key="1">
    <source>
        <dbReference type="ARBA" id="ARBA00022801"/>
    </source>
</evidence>